<organism evidence="7 8">
    <name type="scientific">Streptomyces misionensis</name>
    <dbReference type="NCBI Taxonomy" id="67331"/>
    <lineage>
        <taxon>Bacteria</taxon>
        <taxon>Bacillati</taxon>
        <taxon>Actinomycetota</taxon>
        <taxon>Actinomycetes</taxon>
        <taxon>Kitasatosporales</taxon>
        <taxon>Streptomycetaceae</taxon>
        <taxon>Streptomyces</taxon>
    </lineage>
</organism>
<dbReference type="EMBL" id="FNTD01000004">
    <property type="protein sequence ID" value="SED02594.1"/>
    <property type="molecule type" value="Genomic_DNA"/>
</dbReference>
<feature type="compositionally biased region" description="Basic and acidic residues" evidence="5">
    <location>
        <begin position="18"/>
        <end position="27"/>
    </location>
</feature>
<dbReference type="RefSeq" id="WP_070023791.1">
    <property type="nucleotide sequence ID" value="NZ_FNTD01000004.1"/>
</dbReference>
<dbReference type="GO" id="GO:0000976">
    <property type="term" value="F:transcription cis-regulatory region binding"/>
    <property type="evidence" value="ECO:0007669"/>
    <property type="project" value="TreeGrafter"/>
</dbReference>
<dbReference type="GO" id="GO:0003700">
    <property type="term" value="F:DNA-binding transcription factor activity"/>
    <property type="evidence" value="ECO:0007669"/>
    <property type="project" value="TreeGrafter"/>
</dbReference>
<dbReference type="STRING" id="67331.SAMN04490357_3581"/>
<dbReference type="GeneID" id="95512719"/>
<sequence>MTKDQAPPLPATRRTGTRRQEPRLKQDRAVRTRNTILKAAAEVFAQRDYPSVTILDIAEQAGVTKGAVYFHFANKEAVAVSVAEQFYTALLASVRPVLDTDATPARKVVELLRHTARSFHEDPLTQAGSRLQIQQWAIESELPTPYVGFTQVLAELLTECRTNGALPPEADPEALARVLRSALFGAQHISGVQHGWSDIVERTEEIIQALPVLAPAARD</sequence>
<feature type="region of interest" description="Disordered" evidence="5">
    <location>
        <begin position="1"/>
        <end position="27"/>
    </location>
</feature>
<evidence type="ECO:0000256" key="1">
    <source>
        <dbReference type="ARBA" id="ARBA00023015"/>
    </source>
</evidence>
<dbReference type="Proteomes" id="UP000182375">
    <property type="component" value="Unassembled WGS sequence"/>
</dbReference>
<proteinExistence type="predicted"/>
<gene>
    <name evidence="7" type="ORF">SAMN04490357_3581</name>
</gene>
<dbReference type="PROSITE" id="PS50977">
    <property type="entry name" value="HTH_TETR_2"/>
    <property type="match status" value="1"/>
</dbReference>
<name>A0A1H4XD34_9ACTN</name>
<dbReference type="PANTHER" id="PTHR30055:SF234">
    <property type="entry name" value="HTH-TYPE TRANSCRIPTIONAL REGULATOR BETI"/>
    <property type="match status" value="1"/>
</dbReference>
<dbReference type="Pfam" id="PF00440">
    <property type="entry name" value="TetR_N"/>
    <property type="match status" value="1"/>
</dbReference>
<evidence type="ECO:0000256" key="4">
    <source>
        <dbReference type="PROSITE-ProRule" id="PRU00335"/>
    </source>
</evidence>
<dbReference type="InterPro" id="IPR047923">
    <property type="entry name" value="ArpA-like"/>
</dbReference>
<dbReference type="InterPro" id="IPR050109">
    <property type="entry name" value="HTH-type_TetR-like_transc_reg"/>
</dbReference>
<dbReference type="SUPFAM" id="SSF48498">
    <property type="entry name" value="Tetracyclin repressor-like, C-terminal domain"/>
    <property type="match status" value="1"/>
</dbReference>
<evidence type="ECO:0000256" key="3">
    <source>
        <dbReference type="ARBA" id="ARBA00023163"/>
    </source>
</evidence>
<accession>A0A1H4XD34</accession>
<dbReference type="PRINTS" id="PR00455">
    <property type="entry name" value="HTHTETR"/>
</dbReference>
<protein>
    <submittedName>
        <fullName evidence="7">DNA-binding transcriptional regulator, AcrR family</fullName>
    </submittedName>
</protein>
<dbReference type="SUPFAM" id="SSF46689">
    <property type="entry name" value="Homeodomain-like"/>
    <property type="match status" value="1"/>
</dbReference>
<dbReference type="AlphaFoldDB" id="A0A1H4XD34"/>
<dbReference type="PANTHER" id="PTHR30055">
    <property type="entry name" value="HTH-TYPE TRANSCRIPTIONAL REGULATOR RUTR"/>
    <property type="match status" value="1"/>
</dbReference>
<keyword evidence="1" id="KW-0805">Transcription regulation</keyword>
<evidence type="ECO:0000259" key="6">
    <source>
        <dbReference type="PROSITE" id="PS50977"/>
    </source>
</evidence>
<evidence type="ECO:0000313" key="8">
    <source>
        <dbReference type="Proteomes" id="UP000182375"/>
    </source>
</evidence>
<evidence type="ECO:0000256" key="5">
    <source>
        <dbReference type="SAM" id="MobiDB-lite"/>
    </source>
</evidence>
<dbReference type="Gene3D" id="1.10.357.10">
    <property type="entry name" value="Tetracycline Repressor, domain 2"/>
    <property type="match status" value="1"/>
</dbReference>
<dbReference type="InterPro" id="IPR009057">
    <property type="entry name" value="Homeodomain-like_sf"/>
</dbReference>
<dbReference type="NCBIfam" id="NF041196">
    <property type="entry name" value="ScbR_bind_reg"/>
    <property type="match status" value="1"/>
</dbReference>
<evidence type="ECO:0000313" key="7">
    <source>
        <dbReference type="EMBL" id="SED02594.1"/>
    </source>
</evidence>
<reference evidence="7 8" key="1">
    <citation type="submission" date="2016-10" db="EMBL/GenBank/DDBJ databases">
        <authorList>
            <person name="de Groot N.N."/>
        </authorList>
    </citation>
    <scope>NUCLEOTIDE SEQUENCE [LARGE SCALE GENOMIC DNA]</scope>
    <source>
        <strain evidence="7 8">DSM 40306</strain>
    </source>
</reference>
<feature type="domain" description="HTH tetR-type" evidence="6">
    <location>
        <begin position="30"/>
        <end position="90"/>
    </location>
</feature>
<keyword evidence="3" id="KW-0804">Transcription</keyword>
<dbReference type="InterPro" id="IPR036271">
    <property type="entry name" value="Tet_transcr_reg_TetR-rel_C_sf"/>
</dbReference>
<feature type="DNA-binding region" description="H-T-H motif" evidence="4">
    <location>
        <begin position="53"/>
        <end position="72"/>
    </location>
</feature>
<dbReference type="InterPro" id="IPR001647">
    <property type="entry name" value="HTH_TetR"/>
</dbReference>
<keyword evidence="2 4" id="KW-0238">DNA-binding</keyword>
<evidence type="ECO:0000256" key="2">
    <source>
        <dbReference type="ARBA" id="ARBA00023125"/>
    </source>
</evidence>